<dbReference type="CDD" id="cd07572">
    <property type="entry name" value="nit"/>
    <property type="match status" value="1"/>
</dbReference>
<dbReference type="InterPro" id="IPR045254">
    <property type="entry name" value="Nit1/2_C-N_Hydrolase"/>
</dbReference>
<evidence type="ECO:0000256" key="1">
    <source>
        <dbReference type="ARBA" id="ARBA00010613"/>
    </source>
</evidence>
<dbReference type="InterPro" id="IPR001110">
    <property type="entry name" value="UPF0012_CS"/>
</dbReference>
<dbReference type="Proteomes" id="UP000481327">
    <property type="component" value="Unassembled WGS sequence"/>
</dbReference>
<dbReference type="InterPro" id="IPR036526">
    <property type="entry name" value="C-N_Hydrolase_sf"/>
</dbReference>
<dbReference type="OrthoDB" id="9811121at2"/>
<dbReference type="Gene3D" id="3.60.110.10">
    <property type="entry name" value="Carbon-nitrogen hydrolase"/>
    <property type="match status" value="1"/>
</dbReference>
<dbReference type="PROSITE" id="PS50263">
    <property type="entry name" value="CN_HYDROLASE"/>
    <property type="match status" value="1"/>
</dbReference>
<gene>
    <name evidence="4" type="ORF">F3168_05355</name>
</gene>
<dbReference type="EMBL" id="WIOL01000002">
    <property type="protein sequence ID" value="MQT16686.1"/>
    <property type="molecule type" value="Genomic_DNA"/>
</dbReference>
<feature type="domain" description="CN hydrolase" evidence="3">
    <location>
        <begin position="1"/>
        <end position="248"/>
    </location>
</feature>
<evidence type="ECO:0000259" key="3">
    <source>
        <dbReference type="PROSITE" id="PS50263"/>
    </source>
</evidence>
<comment type="caution">
    <text evidence="4">The sequence shown here is derived from an EMBL/GenBank/DDBJ whole genome shotgun (WGS) entry which is preliminary data.</text>
</comment>
<evidence type="ECO:0000256" key="2">
    <source>
        <dbReference type="ARBA" id="ARBA00022801"/>
    </source>
</evidence>
<dbReference type="Pfam" id="PF00795">
    <property type="entry name" value="CN_hydrolase"/>
    <property type="match status" value="1"/>
</dbReference>
<accession>A0A7C9KX58</accession>
<protein>
    <submittedName>
        <fullName evidence="4">Carbon-nitrogen hydrolase family protein</fullName>
    </submittedName>
</protein>
<evidence type="ECO:0000313" key="4">
    <source>
        <dbReference type="EMBL" id="MQT16686.1"/>
    </source>
</evidence>
<organism evidence="4 5">
    <name type="scientific">Sandarakinorhabdus fusca</name>
    <dbReference type="NCBI Taxonomy" id="1439888"/>
    <lineage>
        <taxon>Bacteria</taxon>
        <taxon>Pseudomonadati</taxon>
        <taxon>Pseudomonadota</taxon>
        <taxon>Alphaproteobacteria</taxon>
        <taxon>Sphingomonadales</taxon>
        <taxon>Sphingosinicellaceae</taxon>
        <taxon>Sandarakinorhabdus</taxon>
    </lineage>
</organism>
<keyword evidence="5" id="KW-1185">Reference proteome</keyword>
<keyword evidence="2 4" id="KW-0378">Hydrolase</keyword>
<dbReference type="PANTHER" id="PTHR23088:SF27">
    <property type="entry name" value="DEAMINATED GLUTATHIONE AMIDASE"/>
    <property type="match status" value="1"/>
</dbReference>
<dbReference type="PANTHER" id="PTHR23088">
    <property type="entry name" value="NITRILASE-RELATED"/>
    <property type="match status" value="1"/>
</dbReference>
<dbReference type="SUPFAM" id="SSF56317">
    <property type="entry name" value="Carbon-nitrogen hydrolase"/>
    <property type="match status" value="1"/>
</dbReference>
<sequence length="272" mass="28343">MRIGLVQPTTGIDPAVEAPALAAAVTELAAQGAQLIFTPEMSGLVDRDRRRAAGHVRPEADDIVLAAVREAARANKVWVHLGSLALAGDGERFANRGFLVDDSGAIRGRYDKIHLFDVTLPGGESYRESAAYAPGDAAVCAATPWGGLGMTICYDVRFPALHAALARAGAVILAVPAAFTRTTGEAHWHILLRARAIETGCFVVAAAQTGTHADGRETFGHSLVVAPWGEIVLDMGTAPGTAVCDIDLAAVAAARGKVPALQHVRAFDVLTA</sequence>
<dbReference type="PROSITE" id="PS01227">
    <property type="entry name" value="UPF0012"/>
    <property type="match status" value="1"/>
</dbReference>
<proteinExistence type="inferred from homology"/>
<dbReference type="GO" id="GO:0016811">
    <property type="term" value="F:hydrolase activity, acting on carbon-nitrogen (but not peptide) bonds, in linear amides"/>
    <property type="evidence" value="ECO:0007669"/>
    <property type="project" value="InterPro"/>
</dbReference>
<dbReference type="InterPro" id="IPR003010">
    <property type="entry name" value="C-N_Hydrolase"/>
</dbReference>
<comment type="similarity">
    <text evidence="1">Belongs to the carbon-nitrogen hydrolase superfamily. NIT1/NIT2 family.</text>
</comment>
<reference evidence="4 5" key="1">
    <citation type="submission" date="2019-09" db="EMBL/GenBank/DDBJ databases">
        <title>Polymorphobacter sp. isolated from a lake in China.</title>
        <authorList>
            <person name="Liu Z."/>
        </authorList>
    </citation>
    <scope>NUCLEOTIDE SEQUENCE [LARGE SCALE GENOMIC DNA]</scope>
    <source>
        <strain evidence="4 5">D40P</strain>
    </source>
</reference>
<dbReference type="RefSeq" id="WP_152577699.1">
    <property type="nucleotide sequence ID" value="NZ_JAATJI010000001.1"/>
</dbReference>
<dbReference type="AlphaFoldDB" id="A0A7C9KX58"/>
<name>A0A7C9KX58_9SPHN</name>
<evidence type="ECO:0000313" key="5">
    <source>
        <dbReference type="Proteomes" id="UP000481327"/>
    </source>
</evidence>